<sequence length="241" mass="27642">MHAAIAETVEYGDDRLCNGRRTGEDMASETSDFHPINRRERHSPQERRAQIASEASTLIAKYGSYGFSMQTLADAVRLTLPGLRHYVKNREELLALVIQTFYDDSVDSIYVRIPGQDDANDKGMLSLPRSLRLIVERNTARPQLVTVFMRLAIEAEDPNHPAHEFYAKRHHTVITNLMAHSWRVPEPYQDPQRLRDLIVTAFFAMDGVQIQAMTNPDESLMQLWNRADGILFPSPMWDGYR</sequence>
<gene>
    <name evidence="2" type="ORF">BPSY_0378</name>
</gene>
<evidence type="ECO:0000313" key="2">
    <source>
        <dbReference type="EMBL" id="KFI83282.1"/>
    </source>
</evidence>
<accession>A0A087CJ32</accession>
<dbReference type="AlphaFoldDB" id="A0A087CJ32"/>
<evidence type="ECO:0000313" key="3">
    <source>
        <dbReference type="Proteomes" id="UP000029050"/>
    </source>
</evidence>
<feature type="compositionally biased region" description="Basic and acidic residues" evidence="1">
    <location>
        <begin position="31"/>
        <end position="46"/>
    </location>
</feature>
<proteinExistence type="predicted"/>
<dbReference type="InterPro" id="IPR009057">
    <property type="entry name" value="Homeodomain-like_sf"/>
</dbReference>
<dbReference type="eggNOG" id="COG1309">
    <property type="taxonomic scope" value="Bacteria"/>
</dbReference>
<name>A0A087CJ32_9BIFI</name>
<dbReference type="EMBL" id="JGZI01000007">
    <property type="protein sequence ID" value="KFI83282.1"/>
    <property type="molecule type" value="Genomic_DNA"/>
</dbReference>
<dbReference type="Proteomes" id="UP000029050">
    <property type="component" value="Unassembled WGS sequence"/>
</dbReference>
<dbReference type="SUPFAM" id="SSF46689">
    <property type="entry name" value="Homeodomain-like"/>
    <property type="match status" value="1"/>
</dbReference>
<comment type="caution">
    <text evidence="2">The sequence shown here is derived from an EMBL/GenBank/DDBJ whole genome shotgun (WGS) entry which is preliminary data.</text>
</comment>
<feature type="region of interest" description="Disordered" evidence="1">
    <location>
        <begin position="16"/>
        <end position="46"/>
    </location>
</feature>
<protein>
    <submittedName>
        <fullName evidence="2">TetR-type transcriptional regulator</fullName>
    </submittedName>
</protein>
<dbReference type="STRING" id="218140.BPSY_0378"/>
<reference evidence="2 3" key="1">
    <citation type="submission" date="2014-03" db="EMBL/GenBank/DDBJ databases">
        <title>Genomics of Bifidobacteria.</title>
        <authorList>
            <person name="Ventura M."/>
            <person name="Milani C."/>
            <person name="Lugli G.A."/>
        </authorList>
    </citation>
    <scope>NUCLEOTIDE SEQUENCE [LARGE SCALE GENOMIC DNA]</scope>
    <source>
        <strain evidence="2 3">LMG 21775</strain>
    </source>
</reference>
<organism evidence="2 3">
    <name type="scientific">Bifidobacterium psychraerophilum</name>
    <dbReference type="NCBI Taxonomy" id="218140"/>
    <lineage>
        <taxon>Bacteria</taxon>
        <taxon>Bacillati</taxon>
        <taxon>Actinomycetota</taxon>
        <taxon>Actinomycetes</taxon>
        <taxon>Bifidobacteriales</taxon>
        <taxon>Bifidobacteriaceae</taxon>
        <taxon>Bifidobacterium</taxon>
    </lineage>
</organism>
<keyword evidence="3" id="KW-1185">Reference proteome</keyword>
<evidence type="ECO:0000256" key="1">
    <source>
        <dbReference type="SAM" id="MobiDB-lite"/>
    </source>
</evidence>
<dbReference type="Gene3D" id="1.10.357.10">
    <property type="entry name" value="Tetracycline Repressor, domain 2"/>
    <property type="match status" value="1"/>
</dbReference>